<proteinExistence type="predicted"/>
<name>A0ABV7K7K1_9HYPH</name>
<comment type="caution">
    <text evidence="2">The sequence shown here is derived from an EMBL/GenBank/DDBJ whole genome shotgun (WGS) entry which is preliminary data.</text>
</comment>
<dbReference type="EMBL" id="JBHRTK010000010">
    <property type="protein sequence ID" value="MFC3206274.1"/>
    <property type="molecule type" value="Genomic_DNA"/>
</dbReference>
<dbReference type="InterPro" id="IPR010385">
    <property type="entry name" value="DUF982"/>
</dbReference>
<reference evidence="3" key="1">
    <citation type="journal article" date="2019" name="Int. J. Syst. Evol. Microbiol.">
        <title>The Global Catalogue of Microorganisms (GCM) 10K type strain sequencing project: providing services to taxonomists for standard genome sequencing and annotation.</title>
        <authorList>
            <consortium name="The Broad Institute Genomics Platform"/>
            <consortium name="The Broad Institute Genome Sequencing Center for Infectious Disease"/>
            <person name="Wu L."/>
            <person name="Ma J."/>
        </authorList>
    </citation>
    <scope>NUCLEOTIDE SEQUENCE [LARGE SCALE GENOMIC DNA]</scope>
    <source>
        <strain evidence="3">KCTC 52165</strain>
    </source>
</reference>
<accession>A0ABV7K7K1</accession>
<dbReference type="Pfam" id="PF06169">
    <property type="entry name" value="DUF982"/>
    <property type="match status" value="1"/>
</dbReference>
<dbReference type="RefSeq" id="WP_378220089.1">
    <property type="nucleotide sequence ID" value="NZ_JBHRTK010000010.1"/>
</dbReference>
<evidence type="ECO:0000256" key="1">
    <source>
        <dbReference type="SAM" id="MobiDB-lite"/>
    </source>
</evidence>
<keyword evidence="3" id="KW-1185">Reference proteome</keyword>
<evidence type="ECO:0000313" key="2">
    <source>
        <dbReference type="EMBL" id="MFC3206274.1"/>
    </source>
</evidence>
<feature type="compositionally biased region" description="Low complexity" evidence="1">
    <location>
        <begin position="88"/>
        <end position="105"/>
    </location>
</feature>
<evidence type="ECO:0000313" key="3">
    <source>
        <dbReference type="Proteomes" id="UP001595583"/>
    </source>
</evidence>
<gene>
    <name evidence="2" type="ORF">ACFOHJ_08640</name>
</gene>
<dbReference type="Gene3D" id="6.10.250.730">
    <property type="match status" value="1"/>
</dbReference>
<sequence length="113" mass="12286">MTNASLDRPVSVFVGLGFPKTVKDVFDAYATLVDWNGISDLDRAGAIEVCRKAMKGERTGKDVRLAFQRFAHNKGILCEDFHAGSTAPEQPRRAAAASAVRPQAANEFRNGSF</sequence>
<protein>
    <submittedName>
        <fullName evidence="2">DUF982 domain-containing protein</fullName>
    </submittedName>
</protein>
<feature type="region of interest" description="Disordered" evidence="1">
    <location>
        <begin position="88"/>
        <end position="113"/>
    </location>
</feature>
<organism evidence="2 3">
    <name type="scientific">Aquamicrobium soli</name>
    <dbReference type="NCBI Taxonomy" id="1811518"/>
    <lineage>
        <taxon>Bacteria</taxon>
        <taxon>Pseudomonadati</taxon>
        <taxon>Pseudomonadota</taxon>
        <taxon>Alphaproteobacteria</taxon>
        <taxon>Hyphomicrobiales</taxon>
        <taxon>Phyllobacteriaceae</taxon>
        <taxon>Aquamicrobium</taxon>
    </lineage>
</organism>
<dbReference type="Proteomes" id="UP001595583">
    <property type="component" value="Unassembled WGS sequence"/>
</dbReference>